<evidence type="ECO:0000313" key="3">
    <source>
        <dbReference type="Proteomes" id="UP001234178"/>
    </source>
</evidence>
<comment type="caution">
    <text evidence="2">The sequence shown here is derived from an EMBL/GenBank/DDBJ whole genome shotgun (WGS) entry which is preliminary data.</text>
</comment>
<feature type="compositionally biased region" description="Polar residues" evidence="1">
    <location>
        <begin position="10"/>
        <end position="24"/>
    </location>
</feature>
<dbReference type="Proteomes" id="UP001234178">
    <property type="component" value="Unassembled WGS sequence"/>
</dbReference>
<feature type="region of interest" description="Disordered" evidence="1">
    <location>
        <begin position="1"/>
        <end position="24"/>
    </location>
</feature>
<sequence>MYVAEETKSCDFQTAENGGPNSKGSTLLQDNYLIGAFTPVTKILIGLYHSSPKNQQNPMLALPNATRHTAPLTTSLSNWVLNRGSYHDCNQSINAKT</sequence>
<reference evidence="2 3" key="1">
    <citation type="journal article" date="2023" name="Nucleic Acids Res.">
        <title>The hologenome of Daphnia magna reveals possible DNA methylation and microbiome-mediated evolution of the host genome.</title>
        <authorList>
            <person name="Chaturvedi A."/>
            <person name="Li X."/>
            <person name="Dhandapani V."/>
            <person name="Marshall H."/>
            <person name="Kissane S."/>
            <person name="Cuenca-Cambronero M."/>
            <person name="Asole G."/>
            <person name="Calvet F."/>
            <person name="Ruiz-Romero M."/>
            <person name="Marangio P."/>
            <person name="Guigo R."/>
            <person name="Rago D."/>
            <person name="Mirbahai L."/>
            <person name="Eastwood N."/>
            <person name="Colbourne J.K."/>
            <person name="Zhou J."/>
            <person name="Mallon E."/>
            <person name="Orsini L."/>
        </authorList>
    </citation>
    <scope>NUCLEOTIDE SEQUENCE [LARGE SCALE GENOMIC DNA]</scope>
    <source>
        <strain evidence="2">LRV0_1</strain>
    </source>
</reference>
<gene>
    <name evidence="2" type="ORF">OUZ56_010470</name>
</gene>
<name>A0ABR0AIP3_9CRUS</name>
<evidence type="ECO:0000313" key="2">
    <source>
        <dbReference type="EMBL" id="KAK4024976.1"/>
    </source>
</evidence>
<accession>A0ABR0AIP3</accession>
<dbReference type="EMBL" id="JAOYFB010000037">
    <property type="protein sequence ID" value="KAK4024976.1"/>
    <property type="molecule type" value="Genomic_DNA"/>
</dbReference>
<organism evidence="2 3">
    <name type="scientific">Daphnia magna</name>
    <dbReference type="NCBI Taxonomy" id="35525"/>
    <lineage>
        <taxon>Eukaryota</taxon>
        <taxon>Metazoa</taxon>
        <taxon>Ecdysozoa</taxon>
        <taxon>Arthropoda</taxon>
        <taxon>Crustacea</taxon>
        <taxon>Branchiopoda</taxon>
        <taxon>Diplostraca</taxon>
        <taxon>Cladocera</taxon>
        <taxon>Anomopoda</taxon>
        <taxon>Daphniidae</taxon>
        <taxon>Daphnia</taxon>
    </lineage>
</organism>
<evidence type="ECO:0000256" key="1">
    <source>
        <dbReference type="SAM" id="MobiDB-lite"/>
    </source>
</evidence>
<proteinExistence type="predicted"/>
<protein>
    <submittedName>
        <fullName evidence="2">Uncharacterized protein</fullName>
    </submittedName>
</protein>
<keyword evidence="3" id="KW-1185">Reference proteome</keyword>